<evidence type="ECO:0000259" key="8">
    <source>
        <dbReference type="PROSITE" id="PS50217"/>
    </source>
</evidence>
<dbReference type="PROSITE" id="PS50217">
    <property type="entry name" value="BZIP"/>
    <property type="match status" value="1"/>
</dbReference>
<dbReference type="CDD" id="cd14702">
    <property type="entry name" value="bZIP_plant_GBF1"/>
    <property type="match status" value="1"/>
</dbReference>
<dbReference type="GO" id="GO:0003677">
    <property type="term" value="F:DNA binding"/>
    <property type="evidence" value="ECO:0007669"/>
    <property type="project" value="UniProtKB-KW"/>
</dbReference>
<dbReference type="SMART" id="SM00338">
    <property type="entry name" value="BRLZ"/>
    <property type="match status" value="1"/>
</dbReference>
<dbReference type="GO" id="GO:0003700">
    <property type="term" value="F:DNA-binding transcription factor activity"/>
    <property type="evidence" value="ECO:0007669"/>
    <property type="project" value="InterPro"/>
</dbReference>
<keyword evidence="2" id="KW-0805">Transcription regulation</keyword>
<keyword evidence="10" id="KW-1185">Reference proteome</keyword>
<comment type="caution">
    <text evidence="9">The sequence shown here is derived from an EMBL/GenBank/DDBJ whole genome shotgun (WGS) entry which is preliminary data.</text>
</comment>
<keyword evidence="5" id="KW-0539">Nucleus</keyword>
<reference evidence="9 10" key="1">
    <citation type="submission" date="2017-07" db="EMBL/GenBank/DDBJ databases">
        <title>An improved, manually edited Actinidia chinensis var. chinensis (kiwifruit) genome highlights the challenges associated with draft genomes and gene prediction in plants.</title>
        <authorList>
            <person name="Pilkington S."/>
            <person name="Crowhurst R."/>
            <person name="Hilario E."/>
            <person name="Nardozza S."/>
            <person name="Fraser L."/>
            <person name="Peng Y."/>
            <person name="Gunaseelan K."/>
            <person name="Simpson R."/>
            <person name="Tahir J."/>
            <person name="Deroles S."/>
            <person name="Templeton K."/>
            <person name="Luo Z."/>
            <person name="Davy M."/>
            <person name="Cheng C."/>
            <person name="Mcneilage M."/>
            <person name="Scaglione D."/>
            <person name="Liu Y."/>
            <person name="Zhang Q."/>
            <person name="Datson P."/>
            <person name="De Silva N."/>
            <person name="Gardiner S."/>
            <person name="Bassett H."/>
            <person name="Chagne D."/>
            <person name="Mccallum J."/>
            <person name="Dzierzon H."/>
            <person name="Deng C."/>
            <person name="Wang Y.-Y."/>
            <person name="Barron N."/>
            <person name="Manako K."/>
            <person name="Bowen J."/>
            <person name="Foster T."/>
            <person name="Erridge Z."/>
            <person name="Tiffin H."/>
            <person name="Waite C."/>
            <person name="Davies K."/>
            <person name="Grierson E."/>
            <person name="Laing W."/>
            <person name="Kirk R."/>
            <person name="Chen X."/>
            <person name="Wood M."/>
            <person name="Montefiori M."/>
            <person name="Brummell D."/>
            <person name="Schwinn K."/>
            <person name="Catanach A."/>
            <person name="Fullerton C."/>
            <person name="Li D."/>
            <person name="Meiyalaghan S."/>
            <person name="Nieuwenhuizen N."/>
            <person name="Read N."/>
            <person name="Prakash R."/>
            <person name="Hunter D."/>
            <person name="Zhang H."/>
            <person name="Mckenzie M."/>
            <person name="Knabel M."/>
            <person name="Harris A."/>
            <person name="Allan A."/>
            <person name="Chen A."/>
            <person name="Janssen B."/>
            <person name="Plunkett B."/>
            <person name="Dwamena C."/>
            <person name="Voogd C."/>
            <person name="Leif D."/>
            <person name="Lafferty D."/>
            <person name="Souleyre E."/>
            <person name="Varkonyi-Gasic E."/>
            <person name="Gambi F."/>
            <person name="Hanley J."/>
            <person name="Yao J.-L."/>
            <person name="Cheung J."/>
            <person name="David K."/>
            <person name="Warren B."/>
            <person name="Marsh K."/>
            <person name="Snowden K."/>
            <person name="Lin-Wang K."/>
            <person name="Brian L."/>
            <person name="Martinez-Sanchez M."/>
            <person name="Wang M."/>
            <person name="Ileperuma N."/>
            <person name="Macnee N."/>
            <person name="Campin R."/>
            <person name="Mcatee P."/>
            <person name="Drummond R."/>
            <person name="Espley R."/>
            <person name="Ireland H."/>
            <person name="Wu R."/>
            <person name="Atkinson R."/>
            <person name="Karunairetnam S."/>
            <person name="Bulley S."/>
            <person name="Chunkath S."/>
            <person name="Hanley Z."/>
            <person name="Storey R."/>
            <person name="Thrimawithana A."/>
            <person name="Thomson S."/>
            <person name="David C."/>
            <person name="Testolin R."/>
        </authorList>
    </citation>
    <scope>NUCLEOTIDE SEQUENCE [LARGE SCALE GENOMIC DNA]</scope>
    <source>
        <strain evidence="10">cv. Red5</strain>
        <tissue evidence="9">Young leaf</tissue>
    </source>
</reference>
<evidence type="ECO:0000256" key="2">
    <source>
        <dbReference type="ARBA" id="ARBA00023015"/>
    </source>
</evidence>
<dbReference type="InterPro" id="IPR045314">
    <property type="entry name" value="bZIP_plant_GBF1"/>
</dbReference>
<dbReference type="InterPro" id="IPR004827">
    <property type="entry name" value="bZIP"/>
</dbReference>
<dbReference type="PANTHER" id="PTHR46324:SF7">
    <property type="entry name" value="BASIC LEUCINE-ZIPPER 75"/>
    <property type="match status" value="1"/>
</dbReference>
<evidence type="ECO:0000256" key="4">
    <source>
        <dbReference type="ARBA" id="ARBA00023163"/>
    </source>
</evidence>
<dbReference type="PROSITE" id="PS00036">
    <property type="entry name" value="BZIP_BASIC"/>
    <property type="match status" value="1"/>
</dbReference>
<dbReference type="Gene3D" id="1.20.5.170">
    <property type="match status" value="1"/>
</dbReference>
<protein>
    <submittedName>
        <fullName evidence="9">BZIP transcription factor</fullName>
    </submittedName>
</protein>
<feature type="coiled-coil region" evidence="6">
    <location>
        <begin position="122"/>
        <end position="163"/>
    </location>
</feature>
<evidence type="ECO:0000256" key="6">
    <source>
        <dbReference type="SAM" id="Coils"/>
    </source>
</evidence>
<evidence type="ECO:0000313" key="9">
    <source>
        <dbReference type="EMBL" id="PSR95746.1"/>
    </source>
</evidence>
<proteinExistence type="predicted"/>
<dbReference type="OrthoDB" id="551672at2759"/>
<dbReference type="InterPro" id="IPR046347">
    <property type="entry name" value="bZIP_sf"/>
</dbReference>
<dbReference type="Proteomes" id="UP000241394">
    <property type="component" value="Chromosome LG23"/>
</dbReference>
<keyword evidence="3" id="KW-0238">DNA-binding</keyword>
<keyword evidence="6" id="KW-0175">Coiled coil</keyword>
<keyword evidence="4" id="KW-0804">Transcription</keyword>
<feature type="domain" description="BZIP" evidence="8">
    <location>
        <begin position="97"/>
        <end position="160"/>
    </location>
</feature>
<feature type="region of interest" description="Disordered" evidence="7">
    <location>
        <begin position="65"/>
        <end position="113"/>
    </location>
</feature>
<evidence type="ECO:0000256" key="5">
    <source>
        <dbReference type="ARBA" id="ARBA00023242"/>
    </source>
</evidence>
<evidence type="ECO:0000256" key="1">
    <source>
        <dbReference type="ARBA" id="ARBA00004123"/>
    </source>
</evidence>
<accession>A0A2R6PRQ9</accession>
<evidence type="ECO:0000256" key="7">
    <source>
        <dbReference type="SAM" id="MobiDB-lite"/>
    </source>
</evidence>
<feature type="compositionally biased region" description="Basic and acidic residues" evidence="7">
    <location>
        <begin position="90"/>
        <end position="101"/>
    </location>
</feature>
<organism evidence="9 10">
    <name type="scientific">Actinidia chinensis var. chinensis</name>
    <name type="common">Chinese soft-hair kiwi</name>
    <dbReference type="NCBI Taxonomy" id="1590841"/>
    <lineage>
        <taxon>Eukaryota</taxon>
        <taxon>Viridiplantae</taxon>
        <taxon>Streptophyta</taxon>
        <taxon>Embryophyta</taxon>
        <taxon>Tracheophyta</taxon>
        <taxon>Spermatophyta</taxon>
        <taxon>Magnoliopsida</taxon>
        <taxon>eudicotyledons</taxon>
        <taxon>Gunneridae</taxon>
        <taxon>Pentapetalae</taxon>
        <taxon>asterids</taxon>
        <taxon>Ericales</taxon>
        <taxon>Actinidiaceae</taxon>
        <taxon>Actinidia</taxon>
    </lineage>
</organism>
<evidence type="ECO:0000313" key="10">
    <source>
        <dbReference type="Proteomes" id="UP000241394"/>
    </source>
</evidence>
<comment type="subcellular location">
    <subcellularLocation>
        <location evidence="1">Nucleus</location>
    </subcellularLocation>
</comment>
<name>A0A2R6PRQ9_ACTCC</name>
<dbReference type="GO" id="GO:0005634">
    <property type="term" value="C:nucleus"/>
    <property type="evidence" value="ECO:0007669"/>
    <property type="project" value="UniProtKB-SubCell"/>
</dbReference>
<dbReference type="SUPFAM" id="SSF57959">
    <property type="entry name" value="Leucine zipper domain"/>
    <property type="match status" value="1"/>
</dbReference>
<dbReference type="OMA" id="HMSIINE"/>
<dbReference type="Pfam" id="PF00170">
    <property type="entry name" value="bZIP_1"/>
    <property type="match status" value="1"/>
</dbReference>
<feature type="region of interest" description="Disordered" evidence="7">
    <location>
        <begin position="1"/>
        <end position="22"/>
    </location>
</feature>
<dbReference type="PANTHER" id="PTHR46324">
    <property type="entry name" value="BASIC LEUCINE ZIPPER 43-RELATED"/>
    <property type="match status" value="1"/>
</dbReference>
<evidence type="ECO:0000256" key="3">
    <source>
        <dbReference type="ARBA" id="ARBA00023125"/>
    </source>
</evidence>
<gene>
    <name evidence="9" type="ORF">CEY00_Acc21878</name>
</gene>
<dbReference type="InParanoid" id="A0A2R6PRQ9"/>
<dbReference type="EMBL" id="NKQK01000023">
    <property type="protein sequence ID" value="PSR95746.1"/>
    <property type="molecule type" value="Genomic_DNA"/>
</dbReference>
<reference evidence="10" key="2">
    <citation type="journal article" date="2018" name="BMC Genomics">
        <title>A manually annotated Actinidia chinensis var. chinensis (kiwifruit) genome highlights the challenges associated with draft genomes and gene prediction in plants.</title>
        <authorList>
            <person name="Pilkington S.M."/>
            <person name="Crowhurst R."/>
            <person name="Hilario E."/>
            <person name="Nardozza S."/>
            <person name="Fraser L."/>
            <person name="Peng Y."/>
            <person name="Gunaseelan K."/>
            <person name="Simpson R."/>
            <person name="Tahir J."/>
            <person name="Deroles S.C."/>
            <person name="Templeton K."/>
            <person name="Luo Z."/>
            <person name="Davy M."/>
            <person name="Cheng C."/>
            <person name="McNeilage M."/>
            <person name="Scaglione D."/>
            <person name="Liu Y."/>
            <person name="Zhang Q."/>
            <person name="Datson P."/>
            <person name="De Silva N."/>
            <person name="Gardiner S.E."/>
            <person name="Bassett H."/>
            <person name="Chagne D."/>
            <person name="McCallum J."/>
            <person name="Dzierzon H."/>
            <person name="Deng C."/>
            <person name="Wang Y.Y."/>
            <person name="Barron L."/>
            <person name="Manako K."/>
            <person name="Bowen J."/>
            <person name="Foster T.M."/>
            <person name="Erridge Z.A."/>
            <person name="Tiffin H."/>
            <person name="Waite C.N."/>
            <person name="Davies K.M."/>
            <person name="Grierson E.P."/>
            <person name="Laing W.A."/>
            <person name="Kirk R."/>
            <person name="Chen X."/>
            <person name="Wood M."/>
            <person name="Montefiori M."/>
            <person name="Brummell D.A."/>
            <person name="Schwinn K.E."/>
            <person name="Catanach A."/>
            <person name="Fullerton C."/>
            <person name="Li D."/>
            <person name="Meiyalaghan S."/>
            <person name="Nieuwenhuizen N."/>
            <person name="Read N."/>
            <person name="Prakash R."/>
            <person name="Hunter D."/>
            <person name="Zhang H."/>
            <person name="McKenzie M."/>
            <person name="Knabel M."/>
            <person name="Harris A."/>
            <person name="Allan A.C."/>
            <person name="Gleave A."/>
            <person name="Chen A."/>
            <person name="Janssen B.J."/>
            <person name="Plunkett B."/>
            <person name="Ampomah-Dwamena C."/>
            <person name="Voogd C."/>
            <person name="Leif D."/>
            <person name="Lafferty D."/>
            <person name="Souleyre E.J.F."/>
            <person name="Varkonyi-Gasic E."/>
            <person name="Gambi F."/>
            <person name="Hanley J."/>
            <person name="Yao J.L."/>
            <person name="Cheung J."/>
            <person name="David K.M."/>
            <person name="Warren B."/>
            <person name="Marsh K."/>
            <person name="Snowden K.C."/>
            <person name="Lin-Wang K."/>
            <person name="Brian L."/>
            <person name="Martinez-Sanchez M."/>
            <person name="Wang M."/>
            <person name="Ileperuma N."/>
            <person name="Macnee N."/>
            <person name="Campin R."/>
            <person name="McAtee P."/>
            <person name="Drummond R.S.M."/>
            <person name="Espley R.V."/>
            <person name="Ireland H.S."/>
            <person name="Wu R."/>
            <person name="Atkinson R.G."/>
            <person name="Karunairetnam S."/>
            <person name="Bulley S."/>
            <person name="Chunkath S."/>
            <person name="Hanley Z."/>
            <person name="Storey R."/>
            <person name="Thrimawithana A.H."/>
            <person name="Thomson S."/>
            <person name="David C."/>
            <person name="Testolin R."/>
            <person name="Huang H."/>
            <person name="Hellens R.P."/>
            <person name="Schaffer R.J."/>
        </authorList>
    </citation>
    <scope>NUCLEOTIDE SEQUENCE [LARGE SCALE GENOMIC DNA]</scope>
    <source>
        <strain evidence="10">cv. Red5</strain>
    </source>
</reference>
<sequence length="187" mass="21433">MHPIEDYEEAFHGPPGPNPTQTFYSLSHAYQTYPSSSNIFKIHDPTQYSSHFTTFSTNTSFPNYPPLPHSPYPNTSSHSNNSSNPMAATSEKEAVPTDLKQKRLLSNRESARRTRVRRKIQVEELQAQKNQLINTNQKLTEQLINLSQHINQMFQENSQLKEDISYLHSALANQNNLKVQIHPYLAP</sequence>
<feature type="compositionally biased region" description="Low complexity" evidence="7">
    <location>
        <begin position="72"/>
        <end position="85"/>
    </location>
</feature>
<dbReference type="SMR" id="A0A2R6PRQ9"/>
<dbReference type="InterPro" id="IPR044521">
    <property type="entry name" value="AtbZIP8/43"/>
</dbReference>
<dbReference type="Gramene" id="PSR95746">
    <property type="protein sequence ID" value="PSR95746"/>
    <property type="gene ID" value="CEY00_Acc21878"/>
</dbReference>
<dbReference type="AlphaFoldDB" id="A0A2R6PRQ9"/>